<name>A0AAV6FZW9_9TELE</name>
<dbReference type="Gene3D" id="3.10.100.10">
    <property type="entry name" value="Mannose-Binding Protein A, subunit A"/>
    <property type="match status" value="1"/>
</dbReference>
<dbReference type="SUPFAM" id="SSF56436">
    <property type="entry name" value="C-type lectin-like"/>
    <property type="match status" value="1"/>
</dbReference>
<evidence type="ECO:0000256" key="2">
    <source>
        <dbReference type="ARBA" id="ARBA00022692"/>
    </source>
</evidence>
<feature type="region of interest" description="Disordered" evidence="7">
    <location>
        <begin position="290"/>
        <end position="340"/>
    </location>
</feature>
<evidence type="ECO:0000256" key="8">
    <source>
        <dbReference type="SAM" id="Phobius"/>
    </source>
</evidence>
<protein>
    <recommendedName>
        <fullName evidence="10">C-type lectin domain-containing protein</fullName>
    </recommendedName>
</protein>
<dbReference type="GO" id="GO:0030246">
    <property type="term" value="F:carbohydrate binding"/>
    <property type="evidence" value="ECO:0007669"/>
    <property type="project" value="UniProtKB-KW"/>
</dbReference>
<dbReference type="SMART" id="SM00034">
    <property type="entry name" value="CLECT"/>
    <property type="match status" value="1"/>
</dbReference>
<dbReference type="InterPro" id="IPR016186">
    <property type="entry name" value="C-type_lectin-like/link_sf"/>
</dbReference>
<sequence length="372" mass="41441">MDFMTIFGAIFVVFCHTGSTSKLFSGQRICRRGTERPCYRLAHIPDPRQRVSYEEAREACRGDGGELLSLETEDEQRLVERFLQLLSGDFWIGLRRSLRHREPGTSCSALYYWVDRSPATYSPATYRNWQWDEPSCGREMCVVLHQRPSQVGGVNYKWNDISCNLRHNFICKYSDEKKYEVIITPAPSAVNPEAPVISVTPNQRTVTGDDRDVRAGVSESSVSSTDTTLNILLITIPLLLLVLLLGSGLFCYRLMANRRKEPSEPIYAKPGQWVTVGSSDSAGILFSQQGAPLSSQRPPGHNSPSFGISAPQGAPLSARRPCAPSSGQYEDYENVPSSKEQASGFVTNDIYESCRNPSAVEAGWVDNEIYGY</sequence>
<evidence type="ECO:0000313" key="12">
    <source>
        <dbReference type="Proteomes" id="UP000823561"/>
    </source>
</evidence>
<keyword evidence="5 8" id="KW-1133">Transmembrane helix</keyword>
<dbReference type="GO" id="GO:0005540">
    <property type="term" value="F:hyaluronic acid binding"/>
    <property type="evidence" value="ECO:0007669"/>
    <property type="project" value="TreeGrafter"/>
</dbReference>
<proteinExistence type="predicted"/>
<comment type="caution">
    <text evidence="11">The sequence shown here is derived from an EMBL/GenBank/DDBJ whole genome shotgun (WGS) entry which is preliminary data.</text>
</comment>
<dbReference type="PANTHER" id="PTHR14789:SF2">
    <property type="entry name" value="LAYILIN"/>
    <property type="match status" value="1"/>
</dbReference>
<organism evidence="11 12">
    <name type="scientific">Alosa alosa</name>
    <name type="common">allis shad</name>
    <dbReference type="NCBI Taxonomy" id="278164"/>
    <lineage>
        <taxon>Eukaryota</taxon>
        <taxon>Metazoa</taxon>
        <taxon>Chordata</taxon>
        <taxon>Craniata</taxon>
        <taxon>Vertebrata</taxon>
        <taxon>Euteleostomi</taxon>
        <taxon>Actinopterygii</taxon>
        <taxon>Neopterygii</taxon>
        <taxon>Teleostei</taxon>
        <taxon>Clupei</taxon>
        <taxon>Clupeiformes</taxon>
        <taxon>Clupeoidei</taxon>
        <taxon>Clupeidae</taxon>
        <taxon>Alosa</taxon>
    </lineage>
</organism>
<keyword evidence="2 8" id="KW-0812">Transmembrane</keyword>
<dbReference type="InterPro" id="IPR051505">
    <property type="entry name" value="C-type_lectin_domain"/>
</dbReference>
<comment type="subcellular location">
    <subcellularLocation>
        <location evidence="1">Membrane</location>
        <topology evidence="1">Single-pass type I membrane protein</topology>
    </subcellularLocation>
</comment>
<keyword evidence="6 8" id="KW-0472">Membrane</keyword>
<feature type="transmembrane region" description="Helical" evidence="8">
    <location>
        <begin position="231"/>
        <end position="252"/>
    </location>
</feature>
<evidence type="ECO:0000313" key="11">
    <source>
        <dbReference type="EMBL" id="KAG5268373.1"/>
    </source>
</evidence>
<evidence type="ECO:0000256" key="9">
    <source>
        <dbReference type="SAM" id="SignalP"/>
    </source>
</evidence>
<dbReference type="Proteomes" id="UP000823561">
    <property type="component" value="Chromosome 16"/>
</dbReference>
<feature type="compositionally biased region" description="Polar residues" evidence="7">
    <location>
        <begin position="290"/>
        <end position="306"/>
    </location>
</feature>
<keyword evidence="3 9" id="KW-0732">Signal</keyword>
<feature type="signal peptide" evidence="9">
    <location>
        <begin position="1"/>
        <end position="20"/>
    </location>
</feature>
<reference evidence="11" key="1">
    <citation type="submission" date="2020-10" db="EMBL/GenBank/DDBJ databases">
        <title>Chromosome-scale genome assembly of the Allis shad, Alosa alosa.</title>
        <authorList>
            <person name="Margot Z."/>
            <person name="Christophe K."/>
            <person name="Cabau C."/>
            <person name="Louis A."/>
            <person name="Berthelot C."/>
            <person name="Parey E."/>
            <person name="Roest Crollius H."/>
            <person name="Montfort J."/>
            <person name="Robinson-Rechavi M."/>
            <person name="Bucao C."/>
            <person name="Bouchez O."/>
            <person name="Gislard M."/>
            <person name="Lluch J."/>
            <person name="Milhes M."/>
            <person name="Lampietro C."/>
            <person name="Lopez Roques C."/>
            <person name="Donnadieu C."/>
            <person name="Braasch I."/>
            <person name="Desvignes T."/>
            <person name="Postlethwait J."/>
            <person name="Bobe J."/>
            <person name="Guiguen Y."/>
        </authorList>
    </citation>
    <scope>NUCLEOTIDE SEQUENCE</scope>
    <source>
        <strain evidence="11">M-15738</strain>
        <tissue evidence="11">Blood</tissue>
    </source>
</reference>
<keyword evidence="4" id="KW-0430">Lectin</keyword>
<evidence type="ECO:0000256" key="6">
    <source>
        <dbReference type="ARBA" id="ARBA00023136"/>
    </source>
</evidence>
<dbReference type="Pfam" id="PF00059">
    <property type="entry name" value="Lectin_C"/>
    <property type="match status" value="1"/>
</dbReference>
<accession>A0AAV6FZW9</accession>
<dbReference type="InterPro" id="IPR001304">
    <property type="entry name" value="C-type_lectin-like"/>
</dbReference>
<evidence type="ECO:0000256" key="4">
    <source>
        <dbReference type="ARBA" id="ARBA00022734"/>
    </source>
</evidence>
<dbReference type="InterPro" id="IPR016187">
    <property type="entry name" value="CTDL_fold"/>
</dbReference>
<evidence type="ECO:0000256" key="7">
    <source>
        <dbReference type="SAM" id="MobiDB-lite"/>
    </source>
</evidence>
<dbReference type="EMBL" id="JADWDJ010000016">
    <property type="protein sequence ID" value="KAG5268373.1"/>
    <property type="molecule type" value="Genomic_DNA"/>
</dbReference>
<dbReference type="PROSITE" id="PS50041">
    <property type="entry name" value="C_TYPE_LECTIN_2"/>
    <property type="match status" value="1"/>
</dbReference>
<evidence type="ECO:0000256" key="1">
    <source>
        <dbReference type="ARBA" id="ARBA00004479"/>
    </source>
</evidence>
<evidence type="ECO:0000256" key="3">
    <source>
        <dbReference type="ARBA" id="ARBA00022729"/>
    </source>
</evidence>
<dbReference type="AlphaFoldDB" id="A0AAV6FZW9"/>
<evidence type="ECO:0000256" key="5">
    <source>
        <dbReference type="ARBA" id="ARBA00022989"/>
    </source>
</evidence>
<keyword evidence="12" id="KW-1185">Reference proteome</keyword>
<feature type="domain" description="C-type lectin" evidence="10">
    <location>
        <begin position="34"/>
        <end position="172"/>
    </location>
</feature>
<gene>
    <name evidence="11" type="ORF">AALO_G00211880</name>
</gene>
<dbReference type="GO" id="GO:0016020">
    <property type="term" value="C:membrane"/>
    <property type="evidence" value="ECO:0007669"/>
    <property type="project" value="UniProtKB-SubCell"/>
</dbReference>
<feature type="chain" id="PRO_5043786844" description="C-type lectin domain-containing protein" evidence="9">
    <location>
        <begin position="21"/>
        <end position="372"/>
    </location>
</feature>
<dbReference type="PANTHER" id="PTHR14789">
    <property type="entry name" value="CHONDROLECTIN VARIANT CHODLFDELTAE"/>
    <property type="match status" value="1"/>
</dbReference>
<evidence type="ECO:0000259" key="10">
    <source>
        <dbReference type="PROSITE" id="PS50041"/>
    </source>
</evidence>